<proteinExistence type="predicted"/>
<evidence type="ECO:0000256" key="1">
    <source>
        <dbReference type="SAM" id="MobiDB-lite"/>
    </source>
</evidence>
<feature type="compositionally biased region" description="Polar residues" evidence="1">
    <location>
        <begin position="270"/>
        <end position="293"/>
    </location>
</feature>
<feature type="region of interest" description="Disordered" evidence="1">
    <location>
        <begin position="380"/>
        <end position="431"/>
    </location>
</feature>
<feature type="compositionally biased region" description="Basic and acidic residues" evidence="1">
    <location>
        <begin position="380"/>
        <end position="393"/>
    </location>
</feature>
<dbReference type="EMBL" id="JAXOVC010000003">
    <property type="protein sequence ID" value="KAK4503999.1"/>
    <property type="molecule type" value="Genomic_DNA"/>
</dbReference>
<accession>A0ABR0ERK7</accession>
<protein>
    <submittedName>
        <fullName evidence="2">Uncharacterized protein</fullName>
    </submittedName>
</protein>
<feature type="compositionally biased region" description="Polar residues" evidence="1">
    <location>
        <begin position="410"/>
        <end position="424"/>
    </location>
</feature>
<organism evidence="2 3">
    <name type="scientific">Zasmidium cellare</name>
    <name type="common">Wine cellar mold</name>
    <name type="synonym">Racodium cellare</name>
    <dbReference type="NCBI Taxonomy" id="395010"/>
    <lineage>
        <taxon>Eukaryota</taxon>
        <taxon>Fungi</taxon>
        <taxon>Dikarya</taxon>
        <taxon>Ascomycota</taxon>
        <taxon>Pezizomycotina</taxon>
        <taxon>Dothideomycetes</taxon>
        <taxon>Dothideomycetidae</taxon>
        <taxon>Mycosphaerellales</taxon>
        <taxon>Mycosphaerellaceae</taxon>
        <taxon>Zasmidium</taxon>
    </lineage>
</organism>
<name>A0ABR0ERK7_ZASCE</name>
<sequence>MASGGRALGGRSRRSRSPYHYLSTAVIDVPKYWPSNWIGTDIDLGKEYTAERADYVEAKYAQLVLNGNIEKYSGYPAVGNHVIVPDDDDHIWSLTVAAVKRFRYISDDDEKNGAEDDIDPLVWQCRERDGTFSSVEIKRLSKITAAHRASLTAEERQRIISRSYKGRSTVVLPKVEVHSNAGNENTEKSKKGVETAVEDNKERESGSASRARAVSKRKAEEEDEEQDHTSRAKRARTTHSNKDCAGSSAVAGAGSHGARITPPAGRISAASETNSSRHLPTLDTSTAPSNEAETNGEDGEGLVSMEASTDKKSFTFKTSRAASKMQHFQTDEDAVAAKTMEEMRSTAPRTWRAMMGIEEGETEYFDTTIHTTQAMASEKHFSVREGTSKKREAGQPALAATSAMLANAADTTGTRKSSRQTSRPRSYDMHQ</sequence>
<gene>
    <name evidence="2" type="ORF">PRZ48_004914</name>
</gene>
<dbReference type="Proteomes" id="UP001305779">
    <property type="component" value="Unassembled WGS sequence"/>
</dbReference>
<comment type="caution">
    <text evidence="2">The sequence shown here is derived from an EMBL/GenBank/DDBJ whole genome shotgun (WGS) entry which is preliminary data.</text>
</comment>
<keyword evidence="3" id="KW-1185">Reference proteome</keyword>
<feature type="compositionally biased region" description="Basic and acidic residues" evidence="1">
    <location>
        <begin position="185"/>
        <end position="205"/>
    </location>
</feature>
<feature type="compositionally biased region" description="Low complexity" evidence="1">
    <location>
        <begin position="245"/>
        <end position="258"/>
    </location>
</feature>
<feature type="compositionally biased region" description="Low complexity" evidence="1">
    <location>
        <begin position="397"/>
        <end position="409"/>
    </location>
</feature>
<reference evidence="2 3" key="1">
    <citation type="journal article" date="2023" name="G3 (Bethesda)">
        <title>A chromosome-level genome assembly of Zasmidium syzygii isolated from banana leaves.</title>
        <authorList>
            <person name="van Westerhoven A.C."/>
            <person name="Mehrabi R."/>
            <person name="Talebi R."/>
            <person name="Steentjes M.B.F."/>
            <person name="Corcolon B."/>
            <person name="Chong P.A."/>
            <person name="Kema G.H.J."/>
            <person name="Seidl M.F."/>
        </authorList>
    </citation>
    <scope>NUCLEOTIDE SEQUENCE [LARGE SCALE GENOMIC DNA]</scope>
    <source>
        <strain evidence="2 3">P124</strain>
    </source>
</reference>
<evidence type="ECO:0000313" key="2">
    <source>
        <dbReference type="EMBL" id="KAK4503999.1"/>
    </source>
</evidence>
<feature type="region of interest" description="Disordered" evidence="1">
    <location>
        <begin position="175"/>
        <end position="301"/>
    </location>
</feature>
<evidence type="ECO:0000313" key="3">
    <source>
        <dbReference type="Proteomes" id="UP001305779"/>
    </source>
</evidence>